<comment type="similarity">
    <text evidence="3">Belongs to the Maf family. YhdE subfamily.</text>
</comment>
<dbReference type="CDD" id="cd00555">
    <property type="entry name" value="Maf"/>
    <property type="match status" value="1"/>
</dbReference>
<comment type="function">
    <text evidence="3">Nucleoside triphosphate pyrophosphatase that hydrolyzes dTTP and UTP. May have a dual role in cell division arrest and in preventing the incorporation of modified nucleotides into cellular nucleic acids.</text>
</comment>
<proteinExistence type="inferred from homology"/>
<dbReference type="EMBL" id="JAGQHR010000237">
    <property type="protein sequence ID" value="MCA9727789.1"/>
    <property type="molecule type" value="Genomic_DNA"/>
</dbReference>
<dbReference type="PANTHER" id="PTHR43213:SF5">
    <property type="entry name" value="BIFUNCTIONAL DTTP_UTP PYROPHOSPHATASE_METHYLTRANSFERASE PROTEIN-RELATED"/>
    <property type="match status" value="1"/>
</dbReference>
<dbReference type="GO" id="GO:0005737">
    <property type="term" value="C:cytoplasm"/>
    <property type="evidence" value="ECO:0007669"/>
    <property type="project" value="UniProtKB-SubCell"/>
</dbReference>
<dbReference type="EC" id="3.6.1.9" evidence="3"/>
<accession>A0A956LY89</accession>
<keyword evidence="2 3" id="KW-0378">Hydrolase</keyword>
<dbReference type="InterPro" id="IPR029001">
    <property type="entry name" value="ITPase-like_fam"/>
</dbReference>
<protein>
    <recommendedName>
        <fullName evidence="3">dTTP/UTP pyrophosphatase</fullName>
        <shortName evidence="3">dTTPase/UTPase</shortName>
        <ecNumber evidence="3">3.6.1.9</ecNumber>
    </recommendedName>
    <alternativeName>
        <fullName evidence="3">Nucleoside triphosphate pyrophosphatase</fullName>
    </alternativeName>
    <alternativeName>
        <fullName evidence="3">Nucleotide pyrophosphatase</fullName>
        <shortName evidence="3">Nucleotide PPase</shortName>
    </alternativeName>
</protein>
<feature type="site" description="Important for substrate specificity" evidence="3">
    <location>
        <position position="30"/>
    </location>
</feature>
<sequence length="210" mass="23335">MSPPFGAQGPGLALLGLQGAPLALASRSPRRRELLQRLQIPLILLEADVPEVWDGRQPPDRYVERLAQEKLDAALQRSEVRDAYACLTADTVVAIDGLVLEKPEDRAHAIRLLDRLSGRWHDVWTGLALARVLDGKRCFLSTRTRVRLDLESGPVRDLYLETGEPMDKSGAYGIQGWGGIFVPEIEGDFFNVMGLPLSALRRLCRELEEG</sequence>
<feature type="active site" description="Proton acceptor" evidence="3">
    <location>
        <position position="90"/>
    </location>
</feature>
<evidence type="ECO:0000313" key="5">
    <source>
        <dbReference type="Proteomes" id="UP000697710"/>
    </source>
</evidence>
<organism evidence="4 5">
    <name type="scientific">Eiseniibacteriota bacterium</name>
    <dbReference type="NCBI Taxonomy" id="2212470"/>
    <lineage>
        <taxon>Bacteria</taxon>
        <taxon>Candidatus Eiseniibacteriota</taxon>
    </lineage>
</organism>
<gene>
    <name evidence="4" type="primary">maf</name>
    <name evidence="4" type="ORF">KC729_08915</name>
</gene>
<keyword evidence="3" id="KW-0963">Cytoplasm</keyword>
<dbReference type="HAMAP" id="MF_00528">
    <property type="entry name" value="Maf"/>
    <property type="match status" value="1"/>
</dbReference>
<dbReference type="PANTHER" id="PTHR43213">
    <property type="entry name" value="BIFUNCTIONAL DTTP/UTP PYROPHOSPHATASE/METHYLTRANSFERASE PROTEIN-RELATED"/>
    <property type="match status" value="1"/>
</dbReference>
<dbReference type="Gene3D" id="3.90.950.10">
    <property type="match status" value="1"/>
</dbReference>
<dbReference type="PIRSF" id="PIRSF006305">
    <property type="entry name" value="Maf"/>
    <property type="match status" value="1"/>
</dbReference>
<comment type="caution">
    <text evidence="3">Lacks conserved residue(s) required for the propagation of feature annotation.</text>
</comment>
<comment type="caution">
    <text evidence="4">The sequence shown here is derived from an EMBL/GenBank/DDBJ whole genome shotgun (WGS) entry which is preliminary data.</text>
</comment>
<comment type="subcellular location">
    <subcellularLocation>
        <location evidence="3">Cytoplasm</location>
    </subcellularLocation>
</comment>
<dbReference type="InterPro" id="IPR003697">
    <property type="entry name" value="Maf-like"/>
</dbReference>
<dbReference type="Pfam" id="PF02545">
    <property type="entry name" value="Maf"/>
    <property type="match status" value="1"/>
</dbReference>
<keyword evidence="3" id="KW-0546">Nucleotide metabolism</keyword>
<feature type="site" description="Important for substrate specificity" evidence="3">
    <location>
        <position position="175"/>
    </location>
</feature>
<reference evidence="4" key="2">
    <citation type="journal article" date="2021" name="Microbiome">
        <title>Successional dynamics and alternative stable states in a saline activated sludge microbial community over 9 years.</title>
        <authorList>
            <person name="Wang Y."/>
            <person name="Ye J."/>
            <person name="Ju F."/>
            <person name="Liu L."/>
            <person name="Boyd J.A."/>
            <person name="Deng Y."/>
            <person name="Parks D.H."/>
            <person name="Jiang X."/>
            <person name="Yin X."/>
            <person name="Woodcroft B.J."/>
            <person name="Tyson G.W."/>
            <person name="Hugenholtz P."/>
            <person name="Polz M.F."/>
            <person name="Zhang T."/>
        </authorList>
    </citation>
    <scope>NUCLEOTIDE SEQUENCE</scope>
    <source>
        <strain evidence="4">HKST-UBA01</strain>
    </source>
</reference>
<dbReference type="SUPFAM" id="SSF52972">
    <property type="entry name" value="ITPase-like"/>
    <property type="match status" value="1"/>
</dbReference>
<name>A0A956LY89_UNCEI</name>
<evidence type="ECO:0000256" key="3">
    <source>
        <dbReference type="HAMAP-Rule" id="MF_00528"/>
    </source>
</evidence>
<dbReference type="AlphaFoldDB" id="A0A956LY89"/>
<comment type="catalytic activity">
    <reaction evidence="3">
        <text>dTTP + H2O = dTMP + diphosphate + H(+)</text>
        <dbReference type="Rhea" id="RHEA:28534"/>
        <dbReference type="ChEBI" id="CHEBI:15377"/>
        <dbReference type="ChEBI" id="CHEBI:15378"/>
        <dbReference type="ChEBI" id="CHEBI:33019"/>
        <dbReference type="ChEBI" id="CHEBI:37568"/>
        <dbReference type="ChEBI" id="CHEBI:63528"/>
        <dbReference type="EC" id="3.6.1.9"/>
    </reaction>
</comment>
<evidence type="ECO:0000313" key="4">
    <source>
        <dbReference type="EMBL" id="MCA9727789.1"/>
    </source>
</evidence>
<dbReference type="Proteomes" id="UP000697710">
    <property type="component" value="Unassembled WGS sequence"/>
</dbReference>
<dbReference type="GO" id="GO:0009117">
    <property type="term" value="P:nucleotide metabolic process"/>
    <property type="evidence" value="ECO:0007669"/>
    <property type="project" value="UniProtKB-KW"/>
</dbReference>
<dbReference type="NCBIfam" id="TIGR00172">
    <property type="entry name" value="maf"/>
    <property type="match status" value="1"/>
</dbReference>
<comment type="cofactor">
    <cofactor evidence="1 3">
        <name>a divalent metal cation</name>
        <dbReference type="ChEBI" id="CHEBI:60240"/>
    </cofactor>
</comment>
<evidence type="ECO:0000256" key="1">
    <source>
        <dbReference type="ARBA" id="ARBA00001968"/>
    </source>
</evidence>
<dbReference type="GO" id="GO:0047429">
    <property type="term" value="F:nucleoside triphosphate diphosphatase activity"/>
    <property type="evidence" value="ECO:0007669"/>
    <property type="project" value="UniProtKB-EC"/>
</dbReference>
<reference evidence="4" key="1">
    <citation type="submission" date="2020-04" db="EMBL/GenBank/DDBJ databases">
        <authorList>
            <person name="Zhang T."/>
        </authorList>
    </citation>
    <scope>NUCLEOTIDE SEQUENCE</scope>
    <source>
        <strain evidence="4">HKST-UBA01</strain>
    </source>
</reference>
<evidence type="ECO:0000256" key="2">
    <source>
        <dbReference type="ARBA" id="ARBA00022801"/>
    </source>
</evidence>
<comment type="catalytic activity">
    <reaction evidence="3">
        <text>UTP + H2O = UMP + diphosphate + H(+)</text>
        <dbReference type="Rhea" id="RHEA:29395"/>
        <dbReference type="ChEBI" id="CHEBI:15377"/>
        <dbReference type="ChEBI" id="CHEBI:15378"/>
        <dbReference type="ChEBI" id="CHEBI:33019"/>
        <dbReference type="ChEBI" id="CHEBI:46398"/>
        <dbReference type="ChEBI" id="CHEBI:57865"/>
        <dbReference type="EC" id="3.6.1.9"/>
    </reaction>
</comment>
<feature type="site" description="Important for substrate specificity" evidence="3">
    <location>
        <position position="91"/>
    </location>
</feature>